<keyword evidence="2" id="KW-0813">Transport</keyword>
<dbReference type="Gene3D" id="3.40.50.300">
    <property type="entry name" value="P-loop containing nucleotide triphosphate hydrolases"/>
    <property type="match status" value="1"/>
</dbReference>
<dbReference type="PROSITE" id="PS00211">
    <property type="entry name" value="ABC_TRANSPORTER_1"/>
    <property type="match status" value="1"/>
</dbReference>
<evidence type="ECO:0000256" key="2">
    <source>
        <dbReference type="ARBA" id="ARBA00022448"/>
    </source>
</evidence>
<dbReference type="STRING" id="1526658.BHK69_03875"/>
<comment type="function">
    <text evidence="6">Part of the ABC transporter complex HmuTUV involved in hemin import. Responsible for energy coupling to the transport system.</text>
</comment>
<dbReference type="OrthoDB" id="9805601at2"/>
<feature type="domain" description="ABC transporter" evidence="7">
    <location>
        <begin position="3"/>
        <end position="238"/>
    </location>
</feature>
<accession>A0A1D7TX88</accession>
<dbReference type="KEGG" id="bvv:BHK69_03875"/>
<comment type="similarity">
    <text evidence="1">Belongs to the ABC transporter superfamily.</text>
</comment>
<evidence type="ECO:0000256" key="1">
    <source>
        <dbReference type="ARBA" id="ARBA00005417"/>
    </source>
</evidence>
<evidence type="ECO:0000313" key="9">
    <source>
        <dbReference type="Proteomes" id="UP000094969"/>
    </source>
</evidence>
<name>A0A1D7TX88_9HYPH</name>
<keyword evidence="4" id="KW-0067">ATP-binding</keyword>
<dbReference type="CDD" id="cd03214">
    <property type="entry name" value="ABC_Iron-Siderophores_B12_Hemin"/>
    <property type="match status" value="1"/>
</dbReference>
<dbReference type="InterPro" id="IPR017871">
    <property type="entry name" value="ABC_transporter-like_CS"/>
</dbReference>
<dbReference type="SMART" id="SM00382">
    <property type="entry name" value="AAA"/>
    <property type="match status" value="1"/>
</dbReference>
<evidence type="ECO:0000256" key="6">
    <source>
        <dbReference type="ARBA" id="ARBA00037066"/>
    </source>
</evidence>
<dbReference type="Proteomes" id="UP000094969">
    <property type="component" value="Chromosome"/>
</dbReference>
<dbReference type="InterPro" id="IPR003439">
    <property type="entry name" value="ABC_transporter-like_ATP-bd"/>
</dbReference>
<dbReference type="InterPro" id="IPR027417">
    <property type="entry name" value="P-loop_NTPase"/>
</dbReference>
<evidence type="ECO:0000259" key="7">
    <source>
        <dbReference type="PROSITE" id="PS50893"/>
    </source>
</evidence>
<dbReference type="AlphaFoldDB" id="A0A1D7TX88"/>
<dbReference type="PANTHER" id="PTHR42794:SF1">
    <property type="entry name" value="HEMIN IMPORT ATP-BINDING PROTEIN HMUV"/>
    <property type="match status" value="1"/>
</dbReference>
<dbReference type="FunFam" id="3.40.50.300:FF:000134">
    <property type="entry name" value="Iron-enterobactin ABC transporter ATP-binding protein"/>
    <property type="match status" value="1"/>
</dbReference>
<sequence>MSLSAADLAYGYRERRIGRDIGLDLEAGEVLALLGPNGGGKTTLLKTLLGLLPPQGGTLMLDGLPLAALSVNQRARALGYVPQAHAGTFAFTVFSVVLMGRTAHGGVFAAPSGHDREVAQAMLERLGIAKLAQRPYTQISGGERQLVLIARALAQEPAYVILDEPTASLDFGNQGKVMSQIRQLAREGLGVLFTTHDPNQALAHADRVMLLREGQAIATGKAAAMLTPERLAELYGVAIETVRGADGRVAFLPGG</sequence>
<dbReference type="SUPFAM" id="SSF52540">
    <property type="entry name" value="P-loop containing nucleoside triphosphate hydrolases"/>
    <property type="match status" value="1"/>
</dbReference>
<evidence type="ECO:0000256" key="5">
    <source>
        <dbReference type="ARBA" id="ARBA00022967"/>
    </source>
</evidence>
<organism evidence="8 9">
    <name type="scientific">Bosea vaviloviae</name>
    <dbReference type="NCBI Taxonomy" id="1526658"/>
    <lineage>
        <taxon>Bacteria</taxon>
        <taxon>Pseudomonadati</taxon>
        <taxon>Pseudomonadota</taxon>
        <taxon>Alphaproteobacteria</taxon>
        <taxon>Hyphomicrobiales</taxon>
        <taxon>Boseaceae</taxon>
        <taxon>Bosea</taxon>
    </lineage>
</organism>
<gene>
    <name evidence="8" type="ORF">BHK69_03875</name>
</gene>
<reference evidence="8 9" key="1">
    <citation type="journal article" date="2015" name="Antonie Van Leeuwenhoek">
        <title>Bosea vaviloviae sp. nov., a new species of slow-growing rhizobia isolated from nodules of the relict species Vavilovia formosa (Stev.) Fed.</title>
        <authorList>
            <person name="Safronova V.I."/>
            <person name="Kuznetsova I.G."/>
            <person name="Sazanova A.L."/>
            <person name="Kimeklis A.K."/>
            <person name="Belimov A.A."/>
            <person name="Andronov E.E."/>
            <person name="Pinaev A.G."/>
            <person name="Chizhevskaya E.P."/>
            <person name="Pukhaev A.R."/>
            <person name="Popov K.P."/>
            <person name="Willems A."/>
            <person name="Tikhonovich I.A."/>
        </authorList>
    </citation>
    <scope>NUCLEOTIDE SEQUENCE [LARGE SCALE GENOMIC DNA]</scope>
    <source>
        <strain evidence="8 9">Vaf18</strain>
    </source>
</reference>
<dbReference type="InterPro" id="IPR003593">
    <property type="entry name" value="AAA+_ATPase"/>
</dbReference>
<dbReference type="Pfam" id="PF00005">
    <property type="entry name" value="ABC_tran"/>
    <property type="match status" value="1"/>
</dbReference>
<evidence type="ECO:0000256" key="3">
    <source>
        <dbReference type="ARBA" id="ARBA00022741"/>
    </source>
</evidence>
<dbReference type="GO" id="GO:0016887">
    <property type="term" value="F:ATP hydrolysis activity"/>
    <property type="evidence" value="ECO:0007669"/>
    <property type="project" value="InterPro"/>
</dbReference>
<dbReference type="GO" id="GO:0005524">
    <property type="term" value="F:ATP binding"/>
    <property type="evidence" value="ECO:0007669"/>
    <property type="project" value="UniProtKB-KW"/>
</dbReference>
<dbReference type="PROSITE" id="PS50893">
    <property type="entry name" value="ABC_TRANSPORTER_2"/>
    <property type="match status" value="1"/>
</dbReference>
<keyword evidence="5" id="KW-1278">Translocase</keyword>
<keyword evidence="9" id="KW-1185">Reference proteome</keyword>
<proteinExistence type="inferred from homology"/>
<dbReference type="RefSeq" id="WP_069688957.1">
    <property type="nucleotide sequence ID" value="NZ_CP017147.1"/>
</dbReference>
<protein>
    <submittedName>
        <fullName evidence="8">ABC transporter</fullName>
    </submittedName>
</protein>
<keyword evidence="3" id="KW-0547">Nucleotide-binding</keyword>
<evidence type="ECO:0000256" key="4">
    <source>
        <dbReference type="ARBA" id="ARBA00022840"/>
    </source>
</evidence>
<dbReference type="EMBL" id="CP017147">
    <property type="protein sequence ID" value="AOO79735.1"/>
    <property type="molecule type" value="Genomic_DNA"/>
</dbReference>
<dbReference type="PANTHER" id="PTHR42794">
    <property type="entry name" value="HEMIN IMPORT ATP-BINDING PROTEIN HMUV"/>
    <property type="match status" value="1"/>
</dbReference>
<evidence type="ECO:0000313" key="8">
    <source>
        <dbReference type="EMBL" id="AOO79735.1"/>
    </source>
</evidence>